<dbReference type="InterPro" id="IPR051533">
    <property type="entry name" value="WaaL-like"/>
</dbReference>
<gene>
    <name evidence="7" type="ORF">ACFSJ3_08265</name>
</gene>
<evidence type="ECO:0000256" key="3">
    <source>
        <dbReference type="ARBA" id="ARBA00022989"/>
    </source>
</evidence>
<evidence type="ECO:0000256" key="1">
    <source>
        <dbReference type="ARBA" id="ARBA00004141"/>
    </source>
</evidence>
<feature type="domain" description="O-antigen ligase-related" evidence="6">
    <location>
        <begin position="218"/>
        <end position="352"/>
    </location>
</feature>
<evidence type="ECO:0000259" key="6">
    <source>
        <dbReference type="Pfam" id="PF04932"/>
    </source>
</evidence>
<feature type="transmembrane region" description="Helical" evidence="5">
    <location>
        <begin position="82"/>
        <end position="101"/>
    </location>
</feature>
<evidence type="ECO:0000256" key="2">
    <source>
        <dbReference type="ARBA" id="ARBA00022692"/>
    </source>
</evidence>
<name>A0ABW4XPL6_9GAMM</name>
<feature type="transmembrane region" description="Helical" evidence="5">
    <location>
        <begin position="52"/>
        <end position="70"/>
    </location>
</feature>
<comment type="caution">
    <text evidence="7">The sequence shown here is derived from an EMBL/GenBank/DDBJ whole genome shotgun (WGS) entry which is preliminary data.</text>
</comment>
<evidence type="ECO:0000313" key="8">
    <source>
        <dbReference type="Proteomes" id="UP001597380"/>
    </source>
</evidence>
<feature type="transmembrane region" description="Helical" evidence="5">
    <location>
        <begin position="406"/>
        <end position="427"/>
    </location>
</feature>
<dbReference type="GO" id="GO:0016874">
    <property type="term" value="F:ligase activity"/>
    <property type="evidence" value="ECO:0007669"/>
    <property type="project" value="UniProtKB-KW"/>
</dbReference>
<protein>
    <submittedName>
        <fullName evidence="7">O-antigen ligase family protein</fullName>
    </submittedName>
</protein>
<evidence type="ECO:0000256" key="5">
    <source>
        <dbReference type="SAM" id="Phobius"/>
    </source>
</evidence>
<dbReference type="PANTHER" id="PTHR37422">
    <property type="entry name" value="TEICHURONIC ACID BIOSYNTHESIS PROTEIN TUAE"/>
    <property type="match status" value="1"/>
</dbReference>
<keyword evidence="2 5" id="KW-0812">Transmembrane</keyword>
<keyword evidence="3 5" id="KW-1133">Transmembrane helix</keyword>
<keyword evidence="7" id="KW-0436">Ligase</keyword>
<dbReference type="PANTHER" id="PTHR37422:SF13">
    <property type="entry name" value="LIPOPOLYSACCHARIDE BIOSYNTHESIS PROTEIN PA4999-RELATED"/>
    <property type="match status" value="1"/>
</dbReference>
<feature type="transmembrane region" description="Helical" evidence="5">
    <location>
        <begin position="113"/>
        <end position="129"/>
    </location>
</feature>
<reference evidence="8" key="1">
    <citation type="journal article" date="2019" name="Int. J. Syst. Evol. Microbiol.">
        <title>The Global Catalogue of Microorganisms (GCM) 10K type strain sequencing project: providing services to taxonomists for standard genome sequencing and annotation.</title>
        <authorList>
            <consortium name="The Broad Institute Genomics Platform"/>
            <consortium name="The Broad Institute Genome Sequencing Center for Infectious Disease"/>
            <person name="Wu L."/>
            <person name="Ma J."/>
        </authorList>
    </citation>
    <scope>NUCLEOTIDE SEQUENCE [LARGE SCALE GENOMIC DNA]</scope>
    <source>
        <strain evidence="8">CGMCC 1.10992</strain>
    </source>
</reference>
<accession>A0ABW4XPL6</accession>
<feature type="transmembrane region" description="Helical" evidence="5">
    <location>
        <begin position="188"/>
        <end position="204"/>
    </location>
</feature>
<dbReference type="RefSeq" id="WP_345340857.1">
    <property type="nucleotide sequence ID" value="NZ_BAABLI010000017.1"/>
</dbReference>
<feature type="transmembrane region" description="Helical" evidence="5">
    <location>
        <begin position="251"/>
        <end position="269"/>
    </location>
</feature>
<feature type="transmembrane region" description="Helical" evidence="5">
    <location>
        <begin position="335"/>
        <end position="355"/>
    </location>
</feature>
<proteinExistence type="predicted"/>
<keyword evidence="4 5" id="KW-0472">Membrane</keyword>
<dbReference type="InterPro" id="IPR007016">
    <property type="entry name" value="O-antigen_ligase-rel_domated"/>
</dbReference>
<dbReference type="Pfam" id="PF04932">
    <property type="entry name" value="Wzy_C"/>
    <property type="match status" value="1"/>
</dbReference>
<dbReference type="Proteomes" id="UP001597380">
    <property type="component" value="Unassembled WGS sequence"/>
</dbReference>
<feature type="transmembrane region" description="Helical" evidence="5">
    <location>
        <begin position="21"/>
        <end position="40"/>
    </location>
</feature>
<organism evidence="7 8">
    <name type="scientific">Corallincola platygyrae</name>
    <dbReference type="NCBI Taxonomy" id="1193278"/>
    <lineage>
        <taxon>Bacteria</taxon>
        <taxon>Pseudomonadati</taxon>
        <taxon>Pseudomonadota</taxon>
        <taxon>Gammaproteobacteria</taxon>
        <taxon>Alteromonadales</taxon>
        <taxon>Psychromonadaceae</taxon>
        <taxon>Corallincola</taxon>
    </lineage>
</organism>
<feature type="transmembrane region" description="Helical" evidence="5">
    <location>
        <begin position="216"/>
        <end position="245"/>
    </location>
</feature>
<keyword evidence="8" id="KW-1185">Reference proteome</keyword>
<dbReference type="EMBL" id="JBHUHT010000011">
    <property type="protein sequence ID" value="MFD2095974.1"/>
    <property type="molecule type" value="Genomic_DNA"/>
</dbReference>
<comment type="subcellular location">
    <subcellularLocation>
        <location evidence="1">Membrane</location>
        <topology evidence="1">Multi-pass membrane protein</topology>
    </subcellularLocation>
</comment>
<sequence>MNIAAAPAKFGARLGQKIYSAPVPSLVFFLYLVFTLDFFVRVSARIPGVSQIRPTLLLVGLISLLLLFNLGRLKEKLQSPTAKALGILLLYIFITMPLVKWPGSALRDNSQEFIKAFVFFYFTLLIVDTDKRLKWFLIFFLGTQLFRVLEPLYLNITQGYWGSSTFMGGASQYRLAGAPHDVINSNELGFVIATLVPFLHYLLIKKGWLLKLIYFALLGVLLWALVLTMSRGAFIALLVVLWFIFKQSSKKPLLIAIGFVVAVAGWSQMSDVQKDRYLSLTGADVRGSGSASGRLSGIVDELKLAMDYPLFGHGVGTTNEAKYHKFGRAQASHSLYAELVIEIGIVGFILFMRFLHSIYMNFKRLQEQTEKIVEDEALAEKLAFETDLSNAMRACFWMYVVYSINYWGLSVYYWYLFGGLCAAMMLLTERKLERIKQEDDGEPESVKGTL</sequence>
<evidence type="ECO:0000256" key="4">
    <source>
        <dbReference type="ARBA" id="ARBA00023136"/>
    </source>
</evidence>
<evidence type="ECO:0000313" key="7">
    <source>
        <dbReference type="EMBL" id="MFD2095974.1"/>
    </source>
</evidence>